<reference evidence="2" key="1">
    <citation type="journal article" date="2019" name="Int. J. Syst. Evol. Microbiol.">
        <title>The Global Catalogue of Microorganisms (GCM) 10K type strain sequencing project: providing services to taxonomists for standard genome sequencing and annotation.</title>
        <authorList>
            <consortium name="The Broad Institute Genomics Platform"/>
            <consortium name="The Broad Institute Genome Sequencing Center for Infectious Disease"/>
            <person name="Wu L."/>
            <person name="Ma J."/>
        </authorList>
    </citation>
    <scope>NUCLEOTIDE SEQUENCE [LARGE SCALE GENOMIC DNA]</scope>
    <source>
        <strain evidence="2">JCM 17442</strain>
    </source>
</reference>
<evidence type="ECO:0000313" key="2">
    <source>
        <dbReference type="Proteomes" id="UP001501594"/>
    </source>
</evidence>
<evidence type="ECO:0000313" key="1">
    <source>
        <dbReference type="EMBL" id="GAA4265202.1"/>
    </source>
</evidence>
<comment type="caution">
    <text evidence="1">The sequence shown here is derived from an EMBL/GenBank/DDBJ whole genome shotgun (WGS) entry which is preliminary data.</text>
</comment>
<accession>A0ABP8DZ01</accession>
<protein>
    <submittedName>
        <fullName evidence="1">DUF4276 family protein</fullName>
    </submittedName>
</protein>
<dbReference type="Proteomes" id="UP001501594">
    <property type="component" value="Unassembled WGS sequence"/>
</dbReference>
<name>A0ABP8DZ01_9MICO</name>
<sequence length="219" mass="24130">MTPQIAILVEGQTEEAFVKLVLQPFIGFDVAYLTPIVVHTSRTANGTAFRGGGSWRHYETQLKGLLGQSHWHLVTTMIDFYGYPSDGPACSCDGNHRQPACVDEREKGMKDALSNDKRFRPFVALHEFETLVIAAGSTQTLVLDEAGAAETFRELVAEYNGDAELINNGPTTAPSKRVLAAIPDYRKVRDAVEVLEHSLPAGLTHTPRFRMWVEALGMS</sequence>
<keyword evidence="2" id="KW-1185">Reference proteome</keyword>
<dbReference type="EMBL" id="BAABAU010000001">
    <property type="protein sequence ID" value="GAA4265202.1"/>
    <property type="molecule type" value="Genomic_DNA"/>
</dbReference>
<gene>
    <name evidence="1" type="ORF">GCM10022256_08140</name>
</gene>
<dbReference type="RefSeq" id="WP_344793747.1">
    <property type="nucleotide sequence ID" value="NZ_BAABAU010000001.1"/>
</dbReference>
<dbReference type="InterPro" id="IPR025455">
    <property type="entry name" value="DUF4276"/>
</dbReference>
<dbReference type="Pfam" id="PF14103">
    <property type="entry name" value="DUF4276"/>
    <property type="match status" value="1"/>
</dbReference>
<organism evidence="1 2">
    <name type="scientific">Frondihabitans peucedani</name>
    <dbReference type="NCBI Taxonomy" id="598626"/>
    <lineage>
        <taxon>Bacteria</taxon>
        <taxon>Bacillati</taxon>
        <taxon>Actinomycetota</taxon>
        <taxon>Actinomycetes</taxon>
        <taxon>Micrococcales</taxon>
        <taxon>Microbacteriaceae</taxon>
        <taxon>Frondihabitans</taxon>
    </lineage>
</organism>
<proteinExistence type="predicted"/>